<evidence type="ECO:0000256" key="16">
    <source>
        <dbReference type="RuleBase" id="RU000461"/>
    </source>
</evidence>
<evidence type="ECO:0000256" key="9">
    <source>
        <dbReference type="ARBA" id="ARBA00022848"/>
    </source>
</evidence>
<dbReference type="GO" id="GO:0016712">
    <property type="term" value="F:oxidoreductase activity, acting on paired donors, with incorporation or reduction of molecular oxygen, reduced flavin or flavoprotein as one donor, and incorporation of one atom of oxygen"/>
    <property type="evidence" value="ECO:0007669"/>
    <property type="project" value="UniProtKB-EC"/>
</dbReference>
<dbReference type="EMBL" id="CAJOBZ010000040">
    <property type="protein sequence ID" value="CAF4904845.1"/>
    <property type="molecule type" value="Genomic_DNA"/>
</dbReference>
<keyword evidence="10 16" id="KW-0560">Oxidoreductase</keyword>
<comment type="similarity">
    <text evidence="4 16">Belongs to the cytochrome P450 family.</text>
</comment>
<reference evidence="18" key="1">
    <citation type="submission" date="2021-02" db="EMBL/GenBank/DDBJ databases">
        <authorList>
            <person name="Steward A R."/>
        </authorList>
    </citation>
    <scope>NUCLEOTIDE SEQUENCE</scope>
</reference>
<evidence type="ECO:0000256" key="8">
    <source>
        <dbReference type="ARBA" id="ARBA00022824"/>
    </source>
</evidence>
<keyword evidence="8" id="KW-0256">Endoplasmic reticulum</keyword>
<evidence type="ECO:0000256" key="10">
    <source>
        <dbReference type="ARBA" id="ARBA00023002"/>
    </source>
</evidence>
<evidence type="ECO:0000256" key="12">
    <source>
        <dbReference type="ARBA" id="ARBA00023033"/>
    </source>
</evidence>
<comment type="cofactor">
    <cofactor evidence="1 15">
        <name>heme</name>
        <dbReference type="ChEBI" id="CHEBI:30413"/>
    </cofactor>
</comment>
<dbReference type="InterPro" id="IPR017972">
    <property type="entry name" value="Cyt_P450_CS"/>
</dbReference>
<evidence type="ECO:0000256" key="15">
    <source>
        <dbReference type="PIRSR" id="PIRSR602401-1"/>
    </source>
</evidence>
<organism evidence="18 19">
    <name type="scientific">Pieris macdunnoughi</name>
    <dbReference type="NCBI Taxonomy" id="345717"/>
    <lineage>
        <taxon>Eukaryota</taxon>
        <taxon>Metazoa</taxon>
        <taxon>Ecdysozoa</taxon>
        <taxon>Arthropoda</taxon>
        <taxon>Hexapoda</taxon>
        <taxon>Insecta</taxon>
        <taxon>Pterygota</taxon>
        <taxon>Neoptera</taxon>
        <taxon>Endopterygota</taxon>
        <taxon>Lepidoptera</taxon>
        <taxon>Glossata</taxon>
        <taxon>Ditrysia</taxon>
        <taxon>Papilionoidea</taxon>
        <taxon>Pieridae</taxon>
        <taxon>Pierinae</taxon>
        <taxon>Pieris</taxon>
    </lineage>
</organism>
<evidence type="ECO:0000256" key="6">
    <source>
        <dbReference type="ARBA" id="ARBA00022617"/>
    </source>
</evidence>
<dbReference type="PANTHER" id="PTHR24292">
    <property type="entry name" value="CYTOCHROME P450"/>
    <property type="match status" value="1"/>
</dbReference>
<dbReference type="GO" id="GO:0005506">
    <property type="term" value="F:iron ion binding"/>
    <property type="evidence" value="ECO:0007669"/>
    <property type="project" value="InterPro"/>
</dbReference>
<dbReference type="Gene3D" id="1.10.630.10">
    <property type="entry name" value="Cytochrome P450"/>
    <property type="match status" value="2"/>
</dbReference>
<dbReference type="OrthoDB" id="2789670at2759"/>
<dbReference type="InterPro" id="IPR001128">
    <property type="entry name" value="Cyt_P450"/>
</dbReference>
<evidence type="ECO:0000256" key="4">
    <source>
        <dbReference type="ARBA" id="ARBA00010617"/>
    </source>
</evidence>
<evidence type="ECO:0000256" key="11">
    <source>
        <dbReference type="ARBA" id="ARBA00023004"/>
    </source>
</evidence>
<evidence type="ECO:0000313" key="18">
    <source>
        <dbReference type="EMBL" id="CAF4904845.1"/>
    </source>
</evidence>
<dbReference type="PROSITE" id="PS00086">
    <property type="entry name" value="CYTOCHROME_P450"/>
    <property type="match status" value="1"/>
</dbReference>
<dbReference type="InterPro" id="IPR002401">
    <property type="entry name" value="Cyt_P450_E_grp-I"/>
</dbReference>
<feature type="transmembrane region" description="Helical" evidence="17">
    <location>
        <begin position="6"/>
        <end position="24"/>
    </location>
</feature>
<feature type="transmembrane region" description="Helical" evidence="17">
    <location>
        <begin position="227"/>
        <end position="248"/>
    </location>
</feature>
<keyword evidence="11 15" id="KW-0408">Iron</keyword>
<evidence type="ECO:0000256" key="5">
    <source>
        <dbReference type="ARBA" id="ARBA00012109"/>
    </source>
</evidence>
<keyword evidence="6 15" id="KW-0349">Heme</keyword>
<keyword evidence="19" id="KW-1185">Reference proteome</keyword>
<evidence type="ECO:0000256" key="1">
    <source>
        <dbReference type="ARBA" id="ARBA00001971"/>
    </source>
</evidence>
<dbReference type="SUPFAM" id="SSF48264">
    <property type="entry name" value="Cytochrome P450"/>
    <property type="match status" value="2"/>
</dbReference>
<keyword evidence="13 17" id="KW-0472">Membrane</keyword>
<dbReference type="EC" id="1.14.14.1" evidence="5"/>
<keyword evidence="9" id="KW-0492">Microsome</keyword>
<evidence type="ECO:0000256" key="17">
    <source>
        <dbReference type="SAM" id="Phobius"/>
    </source>
</evidence>
<keyword evidence="17" id="KW-1133">Transmembrane helix</keyword>
<dbReference type="InterPro" id="IPR050476">
    <property type="entry name" value="Insect_CytP450_Detox"/>
</dbReference>
<name>A0A821VC26_9NEOP</name>
<sequence>MDFLSFFLASMLLFLIIILVYIYCYNRLNYWRRKGVPQLTDTDKIFGDFKRGILFRSPPGYHFGELYQRMPKDVPYVGFYIFHKPCLLLRDPEIIKQILVKDFHNFSNRHFAGSQQRDSSGMRNLFGIVNPGWRYLRRKISPTFTRKNLKKMLTLMIDAGKPMMEFLNKNINDKEKKIIDAQDVNYRYTADLIANVALGFKADSFNCPESDYTKYFMDFFHSFKRMIAVFTVFFVPELVTVVGPRVLYDATFVQNIFWKFFESREKSGNKRGDFIDTLIELKNSTQDPVYKFEGDNLFAQSSTFFSGFQTSSHDINYRYTADLIANVALGFKADSFNCPESDYTKYFMDFFHSFKRMIAVFTVFFVPELVTVVGPLPRIQFINLKEIIYLLSLLHFFSGFQTSSQACAFTLMELAKSKECQDRARDCIKEAVAKYGWTFEGFDEMKYMEQVISEGVTMHPSGPILDRYTLDDYKIPNTDLTIEKGTPIYISLYGLHRDSEFFENPDVFDPDRFSKEKKIHGNYLPFGTGARICVGIKAGRLFVKVVISMILSEYEVYL</sequence>
<dbReference type="InterPro" id="IPR036396">
    <property type="entry name" value="Cyt_P450_sf"/>
</dbReference>
<dbReference type="Pfam" id="PF00067">
    <property type="entry name" value="p450"/>
    <property type="match status" value="2"/>
</dbReference>
<comment type="caution">
    <text evidence="18">The sequence shown here is derived from an EMBL/GenBank/DDBJ whole genome shotgun (WGS) entry which is preliminary data.</text>
</comment>
<dbReference type="GO" id="GO:0005789">
    <property type="term" value="C:endoplasmic reticulum membrane"/>
    <property type="evidence" value="ECO:0007669"/>
    <property type="project" value="UniProtKB-SubCell"/>
</dbReference>
<dbReference type="AlphaFoldDB" id="A0A821VC26"/>
<evidence type="ECO:0000313" key="19">
    <source>
        <dbReference type="Proteomes" id="UP000663880"/>
    </source>
</evidence>
<proteinExistence type="inferred from homology"/>
<dbReference type="Proteomes" id="UP000663880">
    <property type="component" value="Unassembled WGS sequence"/>
</dbReference>
<dbReference type="CDD" id="cd11056">
    <property type="entry name" value="CYP6-like"/>
    <property type="match status" value="1"/>
</dbReference>
<dbReference type="GO" id="GO:0046680">
    <property type="term" value="P:response to DDT"/>
    <property type="evidence" value="ECO:0007669"/>
    <property type="project" value="TreeGrafter"/>
</dbReference>
<comment type="subcellular location">
    <subcellularLocation>
        <location evidence="3">Endoplasmic reticulum membrane</location>
        <topology evidence="3">Peripheral membrane protein</topology>
    </subcellularLocation>
    <subcellularLocation>
        <location evidence="2">Microsome membrane</location>
        <topology evidence="2">Peripheral membrane protein</topology>
    </subcellularLocation>
</comment>
<dbReference type="PRINTS" id="PR00463">
    <property type="entry name" value="EP450I"/>
</dbReference>
<evidence type="ECO:0000256" key="14">
    <source>
        <dbReference type="ARBA" id="ARBA00047827"/>
    </source>
</evidence>
<keyword evidence="7 15" id="KW-0479">Metal-binding</keyword>
<keyword evidence="12 16" id="KW-0503">Monooxygenase</keyword>
<feature type="binding site" description="axial binding residue" evidence="15">
    <location>
        <position position="533"/>
    </location>
    <ligand>
        <name>heme</name>
        <dbReference type="ChEBI" id="CHEBI:30413"/>
    </ligand>
    <ligandPart>
        <name>Fe</name>
        <dbReference type="ChEBI" id="CHEBI:18248"/>
    </ligandPart>
</feature>
<keyword evidence="17" id="KW-0812">Transmembrane</keyword>
<comment type="catalytic activity">
    <reaction evidence="14">
        <text>an organic molecule + reduced [NADPH--hemoprotein reductase] + O2 = an alcohol + oxidized [NADPH--hemoprotein reductase] + H2O + H(+)</text>
        <dbReference type="Rhea" id="RHEA:17149"/>
        <dbReference type="Rhea" id="RHEA-COMP:11964"/>
        <dbReference type="Rhea" id="RHEA-COMP:11965"/>
        <dbReference type="ChEBI" id="CHEBI:15377"/>
        <dbReference type="ChEBI" id="CHEBI:15378"/>
        <dbReference type="ChEBI" id="CHEBI:15379"/>
        <dbReference type="ChEBI" id="CHEBI:30879"/>
        <dbReference type="ChEBI" id="CHEBI:57618"/>
        <dbReference type="ChEBI" id="CHEBI:58210"/>
        <dbReference type="ChEBI" id="CHEBI:142491"/>
        <dbReference type="EC" id="1.14.14.1"/>
    </reaction>
</comment>
<evidence type="ECO:0000256" key="13">
    <source>
        <dbReference type="ARBA" id="ARBA00023136"/>
    </source>
</evidence>
<evidence type="ECO:0000256" key="7">
    <source>
        <dbReference type="ARBA" id="ARBA00022723"/>
    </source>
</evidence>
<dbReference type="GO" id="GO:0046701">
    <property type="term" value="P:insecticide catabolic process"/>
    <property type="evidence" value="ECO:0007669"/>
    <property type="project" value="TreeGrafter"/>
</dbReference>
<dbReference type="PANTHER" id="PTHR24292:SF45">
    <property type="entry name" value="CYTOCHROME P450 6G1-RELATED"/>
    <property type="match status" value="1"/>
</dbReference>
<evidence type="ECO:0000256" key="3">
    <source>
        <dbReference type="ARBA" id="ARBA00004406"/>
    </source>
</evidence>
<evidence type="ECO:0000256" key="2">
    <source>
        <dbReference type="ARBA" id="ARBA00004174"/>
    </source>
</evidence>
<dbReference type="GO" id="GO:0020037">
    <property type="term" value="F:heme binding"/>
    <property type="evidence" value="ECO:0007669"/>
    <property type="project" value="InterPro"/>
</dbReference>
<protein>
    <recommendedName>
        <fullName evidence="5">unspecific monooxygenase</fullName>
        <ecNumber evidence="5">1.14.14.1</ecNumber>
    </recommendedName>
</protein>
<gene>
    <name evidence="18" type="ORF">PMACD_LOCUS11615</name>
</gene>
<accession>A0A821VC26</accession>